<feature type="transmembrane region" description="Helical" evidence="7">
    <location>
        <begin position="121"/>
        <end position="140"/>
    </location>
</feature>
<dbReference type="GO" id="GO:0055085">
    <property type="term" value="P:transmembrane transport"/>
    <property type="evidence" value="ECO:0007669"/>
    <property type="project" value="InterPro"/>
</dbReference>
<dbReference type="InterPro" id="IPR000515">
    <property type="entry name" value="MetI-like"/>
</dbReference>
<dbReference type="Proteomes" id="UP000542125">
    <property type="component" value="Unassembled WGS sequence"/>
</dbReference>
<feature type="domain" description="ABC transmembrane type-1" evidence="9">
    <location>
        <begin position="110"/>
        <end position="294"/>
    </location>
</feature>
<dbReference type="CDD" id="cd06261">
    <property type="entry name" value="TM_PBP2"/>
    <property type="match status" value="1"/>
</dbReference>
<comment type="subcellular location">
    <subcellularLocation>
        <location evidence="1 7">Cell membrane</location>
        <topology evidence="1 7">Multi-pass membrane protein</topology>
    </subcellularLocation>
</comment>
<dbReference type="Pfam" id="PF00528">
    <property type="entry name" value="BPD_transp_1"/>
    <property type="match status" value="1"/>
</dbReference>
<feature type="transmembrane region" description="Helical" evidence="7">
    <location>
        <begin position="63"/>
        <end position="86"/>
    </location>
</feature>
<dbReference type="PANTHER" id="PTHR30151">
    <property type="entry name" value="ALKANE SULFONATE ABC TRANSPORTER-RELATED, MEMBRANE SUBUNIT"/>
    <property type="match status" value="1"/>
</dbReference>
<evidence type="ECO:0000256" key="2">
    <source>
        <dbReference type="ARBA" id="ARBA00022448"/>
    </source>
</evidence>
<evidence type="ECO:0000313" key="11">
    <source>
        <dbReference type="Proteomes" id="UP000542125"/>
    </source>
</evidence>
<organism evidence="10 11">
    <name type="scientific">Pigmentiphaga litoralis</name>
    <dbReference type="NCBI Taxonomy" id="516702"/>
    <lineage>
        <taxon>Bacteria</taxon>
        <taxon>Pseudomonadati</taxon>
        <taxon>Pseudomonadota</taxon>
        <taxon>Betaproteobacteria</taxon>
        <taxon>Burkholderiales</taxon>
        <taxon>Alcaligenaceae</taxon>
        <taxon>Pigmentiphaga</taxon>
    </lineage>
</organism>
<dbReference type="GO" id="GO:0005886">
    <property type="term" value="C:plasma membrane"/>
    <property type="evidence" value="ECO:0007669"/>
    <property type="project" value="UniProtKB-SubCell"/>
</dbReference>
<evidence type="ECO:0000256" key="4">
    <source>
        <dbReference type="ARBA" id="ARBA00022692"/>
    </source>
</evidence>
<proteinExistence type="inferred from homology"/>
<feature type="transmembrane region" description="Helical" evidence="7">
    <location>
        <begin position="152"/>
        <end position="171"/>
    </location>
</feature>
<feature type="transmembrane region" description="Helical" evidence="7">
    <location>
        <begin position="244"/>
        <end position="265"/>
    </location>
</feature>
<comment type="similarity">
    <text evidence="7">Belongs to the binding-protein-dependent transport system permease family.</text>
</comment>
<accession>A0A7Y9ITW5</accession>
<dbReference type="PROSITE" id="PS50928">
    <property type="entry name" value="ABC_TM1"/>
    <property type="match status" value="1"/>
</dbReference>
<keyword evidence="6 7" id="KW-0472">Membrane</keyword>
<evidence type="ECO:0000256" key="8">
    <source>
        <dbReference type="SAM" id="MobiDB-lite"/>
    </source>
</evidence>
<evidence type="ECO:0000313" key="10">
    <source>
        <dbReference type="EMBL" id="NYE82961.1"/>
    </source>
</evidence>
<dbReference type="RefSeq" id="WP_179586252.1">
    <property type="nucleotide sequence ID" value="NZ_JACBYR010000001.1"/>
</dbReference>
<keyword evidence="2 7" id="KW-0813">Transport</keyword>
<evidence type="ECO:0000256" key="1">
    <source>
        <dbReference type="ARBA" id="ARBA00004651"/>
    </source>
</evidence>
<dbReference type="Gene3D" id="1.10.3720.10">
    <property type="entry name" value="MetI-like"/>
    <property type="match status" value="1"/>
</dbReference>
<reference evidence="10 11" key="1">
    <citation type="submission" date="2020-07" db="EMBL/GenBank/DDBJ databases">
        <title>Genomic Encyclopedia of Type Strains, Phase IV (KMG-V): Genome sequencing to study the core and pangenomes of soil and plant-associated prokaryotes.</title>
        <authorList>
            <person name="Whitman W."/>
        </authorList>
    </citation>
    <scope>NUCLEOTIDE SEQUENCE [LARGE SCALE GENOMIC DNA]</scope>
    <source>
        <strain evidence="10 11">SAS40</strain>
    </source>
</reference>
<feature type="region of interest" description="Disordered" evidence="8">
    <location>
        <begin position="1"/>
        <end position="30"/>
    </location>
</feature>
<evidence type="ECO:0000256" key="5">
    <source>
        <dbReference type="ARBA" id="ARBA00022989"/>
    </source>
</evidence>
<evidence type="ECO:0000256" key="6">
    <source>
        <dbReference type="ARBA" id="ARBA00023136"/>
    </source>
</evidence>
<dbReference type="PANTHER" id="PTHR30151:SF38">
    <property type="entry name" value="ALIPHATIC SULFONATES TRANSPORT PERMEASE PROTEIN SSUC-RELATED"/>
    <property type="match status" value="1"/>
</dbReference>
<evidence type="ECO:0000256" key="3">
    <source>
        <dbReference type="ARBA" id="ARBA00022475"/>
    </source>
</evidence>
<protein>
    <submittedName>
        <fullName evidence="10">Sulfonate transport system permease protein</fullName>
    </submittedName>
</protein>
<evidence type="ECO:0000259" key="9">
    <source>
        <dbReference type="PROSITE" id="PS50928"/>
    </source>
</evidence>
<dbReference type="InterPro" id="IPR035906">
    <property type="entry name" value="MetI-like_sf"/>
</dbReference>
<keyword evidence="11" id="KW-1185">Reference proteome</keyword>
<evidence type="ECO:0000256" key="7">
    <source>
        <dbReference type="RuleBase" id="RU363032"/>
    </source>
</evidence>
<name>A0A7Y9ITW5_9BURK</name>
<keyword evidence="3" id="KW-1003">Cell membrane</keyword>
<feature type="transmembrane region" description="Helical" evidence="7">
    <location>
        <begin position="271"/>
        <end position="294"/>
    </location>
</feature>
<sequence length="308" mass="33139">MPPASPLALSDLAAPSPGRPRSSSVSGLTRLPRLPGFRRQAALPASRLAPAHRSSFGSRRSPLLLPLLLPALLLALWQLAASQAWLSAQVLPAPAFVWDSFLELWRNGDIGSALIISLHRIAIGFGAGALAGLAVGMALASSNTFRSYVEPLLKALFAVPSIGWIPILILIFGVDEALKILIIAKAVFVPFVINTQQGIRDIPVAYREAAAVLHLTRWTRLTRLTLPAALPALFSGFRLGLSHAFIALVVVEMLAATEGIGYLMVWGRKLFQIDVVIVGMVLVGILGVALDTVLRHAERRLSRWTVRA</sequence>
<gene>
    <name evidence="10" type="ORF">FHW18_002232</name>
</gene>
<feature type="compositionally biased region" description="Low complexity" evidence="8">
    <location>
        <begin position="1"/>
        <end position="27"/>
    </location>
</feature>
<keyword evidence="4 7" id="KW-0812">Transmembrane</keyword>
<dbReference type="EMBL" id="JACBYR010000001">
    <property type="protein sequence ID" value="NYE82961.1"/>
    <property type="molecule type" value="Genomic_DNA"/>
</dbReference>
<dbReference type="AlphaFoldDB" id="A0A7Y9ITW5"/>
<comment type="caution">
    <text evidence="10">The sequence shown here is derived from an EMBL/GenBank/DDBJ whole genome shotgun (WGS) entry which is preliminary data.</text>
</comment>
<keyword evidence="5 7" id="KW-1133">Transmembrane helix</keyword>
<dbReference type="SUPFAM" id="SSF161098">
    <property type="entry name" value="MetI-like"/>
    <property type="match status" value="1"/>
</dbReference>